<dbReference type="EMBL" id="CP045997">
    <property type="protein sequence ID" value="QHV95972.1"/>
    <property type="molecule type" value="Genomic_DNA"/>
</dbReference>
<keyword evidence="1" id="KW-0732">Signal</keyword>
<dbReference type="RefSeq" id="WP_162386380.1">
    <property type="nucleotide sequence ID" value="NZ_CP045997.1"/>
</dbReference>
<reference evidence="2 3" key="1">
    <citation type="submission" date="2019-11" db="EMBL/GenBank/DDBJ databases">
        <title>Spirosoma endbachense sp. nov., isolated from a natural salt meadow.</title>
        <authorList>
            <person name="Rojas J."/>
            <person name="Ambika Manirajan B."/>
            <person name="Ratering S."/>
            <person name="Suarez C."/>
            <person name="Geissler-Plaum R."/>
            <person name="Schnell S."/>
        </authorList>
    </citation>
    <scope>NUCLEOTIDE SEQUENCE [LARGE SCALE GENOMIC DNA]</scope>
    <source>
        <strain evidence="2 3">I-24</strain>
    </source>
</reference>
<proteinExistence type="predicted"/>
<evidence type="ECO:0000313" key="3">
    <source>
        <dbReference type="Proteomes" id="UP000464577"/>
    </source>
</evidence>
<dbReference type="AlphaFoldDB" id="A0A6P1VV69"/>
<name>A0A6P1VV69_9BACT</name>
<evidence type="ECO:0000313" key="2">
    <source>
        <dbReference type="EMBL" id="QHV95972.1"/>
    </source>
</evidence>
<feature type="chain" id="PRO_5027071199" description="Outer membrane beta-barrel protein" evidence="1">
    <location>
        <begin position="19"/>
        <end position="135"/>
    </location>
</feature>
<protein>
    <recommendedName>
        <fullName evidence="4">Outer membrane beta-barrel protein</fullName>
    </recommendedName>
</protein>
<dbReference type="KEGG" id="senf:GJR95_13565"/>
<organism evidence="2 3">
    <name type="scientific">Spirosoma endbachense</name>
    <dbReference type="NCBI Taxonomy" id="2666025"/>
    <lineage>
        <taxon>Bacteria</taxon>
        <taxon>Pseudomonadati</taxon>
        <taxon>Bacteroidota</taxon>
        <taxon>Cytophagia</taxon>
        <taxon>Cytophagales</taxon>
        <taxon>Cytophagaceae</taxon>
        <taxon>Spirosoma</taxon>
    </lineage>
</organism>
<evidence type="ECO:0008006" key="4">
    <source>
        <dbReference type="Google" id="ProtNLM"/>
    </source>
</evidence>
<feature type="signal peptide" evidence="1">
    <location>
        <begin position="1"/>
        <end position="18"/>
    </location>
</feature>
<evidence type="ECO:0000256" key="1">
    <source>
        <dbReference type="SAM" id="SignalP"/>
    </source>
</evidence>
<sequence length="135" mass="14768">MKPYLLVIFVAITITARANHVSFADSTRSPPAPSMKAHAHYDGILSMATDGHYAFFCLGGPSVGISQGNWRVAINMYPSLRIGRPEGSPSPLITPTLGTGIYVAYKRVLLLVPLHYISEERKWTVAVGLGWRVTK</sequence>
<accession>A0A6P1VV69</accession>
<keyword evidence="3" id="KW-1185">Reference proteome</keyword>
<gene>
    <name evidence="2" type="ORF">GJR95_13565</name>
</gene>
<dbReference type="Proteomes" id="UP000464577">
    <property type="component" value="Chromosome"/>
</dbReference>